<dbReference type="AlphaFoldDB" id="A0A1Y6HH00"/>
<keyword evidence="3" id="KW-1185">Reference proteome</keyword>
<accession>A0A1Y6HH00</accession>
<evidence type="ECO:0000313" key="1">
    <source>
        <dbReference type="EMBL" id="SMR00079.1"/>
    </source>
</evidence>
<reference evidence="2 4" key="1">
    <citation type="submission" date="2017-05" db="EMBL/GenBank/DDBJ databases">
        <authorList>
            <person name="Song R."/>
            <person name="Chenine A.L."/>
            <person name="Ruprecht R.M."/>
        </authorList>
    </citation>
    <scope>NUCLEOTIDE SEQUENCE [LARGE SCALE GENOMIC DNA]</scope>
    <source>
        <strain evidence="2">PD5205</strain>
    </source>
</reference>
<gene>
    <name evidence="2" type="ORF">PD5205_01153</name>
    <name evidence="1" type="ORF">PD885_02851</name>
</gene>
<evidence type="ECO:0000313" key="2">
    <source>
        <dbReference type="EMBL" id="SMR02466.1"/>
    </source>
</evidence>
<proteinExistence type="predicted"/>
<evidence type="ECO:0000313" key="3">
    <source>
        <dbReference type="Proteomes" id="UP000195877"/>
    </source>
</evidence>
<dbReference type="Proteomes" id="UP000195877">
    <property type="component" value="Chromosome 1"/>
</dbReference>
<sequence>MRELTNEELFLVAGAAAAADVDPSEPPTEIPPIVVNPPRVRLRLFPLHRQLSSPDRSVLQVGAALLRQ</sequence>
<evidence type="ECO:0000313" key="4">
    <source>
        <dbReference type="Proteomes" id="UP000195953"/>
    </source>
</evidence>
<dbReference type="EMBL" id="LT853882">
    <property type="protein sequence ID" value="SMR00079.1"/>
    <property type="molecule type" value="Genomic_DNA"/>
</dbReference>
<protein>
    <submittedName>
        <fullName evidence="2">Hydroxyproline-rich glycoprotein DZ-HRGP</fullName>
    </submittedName>
</protein>
<dbReference type="EMBL" id="LT853885">
    <property type="protein sequence ID" value="SMR02466.1"/>
    <property type="molecule type" value="Genomic_DNA"/>
</dbReference>
<dbReference type="Proteomes" id="UP000195953">
    <property type="component" value="Chromosome 1"/>
</dbReference>
<organism evidence="2 4">
    <name type="scientific">Xanthomonas fragariae</name>
    <dbReference type="NCBI Taxonomy" id="48664"/>
    <lineage>
        <taxon>Bacteria</taxon>
        <taxon>Pseudomonadati</taxon>
        <taxon>Pseudomonadota</taxon>
        <taxon>Gammaproteobacteria</taxon>
        <taxon>Lysobacterales</taxon>
        <taxon>Lysobacteraceae</taxon>
        <taxon>Xanthomonas</taxon>
    </lineage>
</organism>
<reference evidence="1 3" key="2">
    <citation type="submission" date="2017-05" db="EMBL/GenBank/DDBJ databases">
        <authorList>
            <person name="Blom J."/>
        </authorList>
    </citation>
    <scope>NUCLEOTIDE SEQUENCE [LARGE SCALE GENOMIC DNA]</scope>
    <source>
        <strain evidence="1">PD885</strain>
    </source>
</reference>
<name>A0A1Y6HH00_9XANT</name>